<protein>
    <recommendedName>
        <fullName evidence="1">NUP160 middle TPR domain-containing protein</fullName>
    </recommendedName>
</protein>
<dbReference type="EMBL" id="MTSL01000005">
    <property type="protein sequence ID" value="PJF20134.1"/>
    <property type="molecule type" value="Genomic_DNA"/>
</dbReference>
<comment type="caution">
    <text evidence="2">The sequence shown here is derived from an EMBL/GenBank/DDBJ whole genome shotgun (WGS) entry which is preliminary data.</text>
</comment>
<name>A0A2H9TQW3_9FUNG</name>
<feature type="domain" description="NUP160 middle TPR" evidence="1">
    <location>
        <begin position="349"/>
        <end position="458"/>
    </location>
</feature>
<keyword evidence="3" id="KW-1185">Reference proteome</keyword>
<organism evidence="2 3">
    <name type="scientific">Paramicrosporidium saccamoebae</name>
    <dbReference type="NCBI Taxonomy" id="1246581"/>
    <lineage>
        <taxon>Eukaryota</taxon>
        <taxon>Fungi</taxon>
        <taxon>Fungi incertae sedis</taxon>
        <taxon>Cryptomycota</taxon>
        <taxon>Cryptomycota incertae sedis</taxon>
        <taxon>Paramicrosporidium</taxon>
    </lineage>
</organism>
<accession>A0A2H9TQW3</accession>
<evidence type="ECO:0000313" key="2">
    <source>
        <dbReference type="EMBL" id="PJF20134.1"/>
    </source>
</evidence>
<reference evidence="2 3" key="1">
    <citation type="submission" date="2016-10" db="EMBL/GenBank/DDBJ databases">
        <title>The genome of Paramicrosporidium saccamoebae is the missing link in understanding Cryptomycota and Microsporidia evolution.</title>
        <authorList>
            <person name="Quandt C.A."/>
            <person name="Beaudet D."/>
            <person name="Corsaro D."/>
            <person name="Michel R."/>
            <person name="Corradi N."/>
            <person name="James T."/>
        </authorList>
    </citation>
    <scope>NUCLEOTIDE SEQUENCE [LARGE SCALE GENOMIC DNA]</scope>
    <source>
        <strain evidence="2 3">KSL3</strain>
    </source>
</reference>
<gene>
    <name evidence="2" type="ORF">PSACC_00052</name>
</gene>
<proteinExistence type="predicted"/>
<dbReference type="Proteomes" id="UP000240830">
    <property type="component" value="Unassembled WGS sequence"/>
</dbReference>
<sequence>MGNRQSAPGRPSGTALLLGFLDDPPNEEAVRTVYGSWEQLQKGLSVRLPRSFTTDICEFKEILTLATSAEGVLEELEDATCNLVTAAVARMAKPEKLFAVLASIGSVPVRAMDGAGIELVQKIYWTLRVIVYSCGGDPVNFSNATVWMKRFHLVHTALEYCQTVLSDDFEMEVEQLVPAFGANDTLEGAMLESTTRLALYLVDRKRYAQGEQLTRMALEACQRVFIAPPTECVPLLNLALGIALVGGEKSPEAIRYFTSFVVTVDKSALTILLGNSDFANVTEVAALYVMGRPEIATSNVVVMNIGRRLLMTVPKRVTSLEDLSLDGRTFLNARDQIGEMLVGAFALEGHFGAAHDQLLTLGDGLRRTKMLKQLVRMMIDQGAQELICHLLWGEEEQTVASLLGSMGQFGLLYKFHCTRGDLRSAATAQYRAADCAAQQEEYEKLHDCLVLALNCLLLSKDCDPWISVDQRLVDVSILRSEILKAKAFVVLNSATHSTLRELIFRVLRDQHLSLAIEMVLDNSADCWDLVVDFLVDSLVDASRLEEIERPWLASVFRIFNLVENEFPELDVLQALLGKLDRSDAFLGCASMMLRYGLTLPGWLVDGCERTDCNGFVRLLGQREQLDLIVTVLRDDRMRDRLSPGTLAYLQIVSQA</sequence>
<dbReference type="InterPro" id="IPR056535">
    <property type="entry name" value="TPR_NUP160_M"/>
</dbReference>
<evidence type="ECO:0000313" key="3">
    <source>
        <dbReference type="Proteomes" id="UP000240830"/>
    </source>
</evidence>
<evidence type="ECO:0000259" key="1">
    <source>
        <dbReference type="Pfam" id="PF23354"/>
    </source>
</evidence>
<dbReference type="Pfam" id="PF23354">
    <property type="entry name" value="TPR_NUP160_120_M"/>
    <property type="match status" value="1"/>
</dbReference>
<dbReference type="AlphaFoldDB" id="A0A2H9TQW3"/>